<dbReference type="EMBL" id="OZ020098">
    <property type="protein sequence ID" value="CAK9270766.1"/>
    <property type="molecule type" value="Genomic_DNA"/>
</dbReference>
<name>A0ABP0WX92_9BRYO</name>
<reference evidence="2" key="1">
    <citation type="submission" date="2024-02" db="EMBL/GenBank/DDBJ databases">
        <authorList>
            <consortium name="ELIXIR-Norway"/>
            <consortium name="Elixir Norway"/>
        </authorList>
    </citation>
    <scope>NUCLEOTIDE SEQUENCE</scope>
</reference>
<keyword evidence="3" id="KW-1185">Reference proteome</keyword>
<accession>A0ABP0WX92</accession>
<feature type="transmembrane region" description="Helical" evidence="1">
    <location>
        <begin position="119"/>
        <end position="138"/>
    </location>
</feature>
<gene>
    <name evidence="2" type="ORF">CSSPJE1EN1_LOCUS16244</name>
</gene>
<dbReference type="PANTHER" id="PTHR33287">
    <property type="entry name" value="OS03G0453550 PROTEIN"/>
    <property type="match status" value="1"/>
</dbReference>
<dbReference type="PANTHER" id="PTHR33287:SF11">
    <property type="entry name" value="OS03G0778400 PROTEIN"/>
    <property type="match status" value="1"/>
</dbReference>
<sequence>MSSANWNGHSSSDSSFTDHTSAAAAVVVSSTTTGKESIMQAGIAELQTLLEIENDPILKLQLRNWEEQAASISRRIERKENRTYVVKNEIYQVLGFYIVFQGVVLTAVAQASALKCNQWWSPFTLSLIASIVTIVGVYQKLQVLQDVEQNLREERNSFQVIARNIQLFKKKGTKFNFVEDVKRGESRAAKSISVTSLVFSSNFVVFLSLLAFSVVILVSCNTILCKSQCSVQCQS</sequence>
<keyword evidence="1" id="KW-0812">Transmembrane</keyword>
<proteinExistence type="predicted"/>
<evidence type="ECO:0000256" key="1">
    <source>
        <dbReference type="SAM" id="Phobius"/>
    </source>
</evidence>
<evidence type="ECO:0000313" key="3">
    <source>
        <dbReference type="Proteomes" id="UP001497444"/>
    </source>
</evidence>
<protein>
    <recommendedName>
        <fullName evidence="4">SMODS and SLOG-associating 2TM effector domain-containing protein</fullName>
    </recommendedName>
</protein>
<organism evidence="2 3">
    <name type="scientific">Sphagnum jensenii</name>
    <dbReference type="NCBI Taxonomy" id="128206"/>
    <lineage>
        <taxon>Eukaryota</taxon>
        <taxon>Viridiplantae</taxon>
        <taxon>Streptophyta</taxon>
        <taxon>Embryophyta</taxon>
        <taxon>Bryophyta</taxon>
        <taxon>Sphagnophytina</taxon>
        <taxon>Sphagnopsida</taxon>
        <taxon>Sphagnales</taxon>
        <taxon>Sphagnaceae</taxon>
        <taxon>Sphagnum</taxon>
    </lineage>
</organism>
<evidence type="ECO:0008006" key="4">
    <source>
        <dbReference type="Google" id="ProtNLM"/>
    </source>
</evidence>
<feature type="transmembrane region" description="Helical" evidence="1">
    <location>
        <begin position="90"/>
        <end position="113"/>
    </location>
</feature>
<evidence type="ECO:0000313" key="2">
    <source>
        <dbReference type="EMBL" id="CAK9270766.1"/>
    </source>
</evidence>
<keyword evidence="1" id="KW-1133">Transmembrane helix</keyword>
<keyword evidence="1" id="KW-0472">Membrane</keyword>
<feature type="transmembrane region" description="Helical" evidence="1">
    <location>
        <begin position="192"/>
        <end position="218"/>
    </location>
</feature>
<dbReference type="Proteomes" id="UP001497444">
    <property type="component" value="Chromosome 3"/>
</dbReference>